<reference evidence="2 3" key="1">
    <citation type="submission" date="2022-10" db="EMBL/GenBank/DDBJ databases">
        <title>Comparative genomics and taxonomic characterization of three novel marine species of genus Reichenbachiella exhibiting antioxidant and polysaccharide degradation activities.</title>
        <authorList>
            <person name="Muhammad N."/>
            <person name="Lee Y.-J."/>
            <person name="Ko J."/>
            <person name="Kim S.-G."/>
        </authorList>
    </citation>
    <scope>NUCLEOTIDE SEQUENCE [LARGE SCALE GENOMIC DNA]</scope>
    <source>
        <strain evidence="2 3">ABR2-5</strain>
    </source>
</reference>
<keyword evidence="3" id="KW-1185">Reference proteome</keyword>
<dbReference type="PANTHER" id="PTHR11236">
    <property type="entry name" value="AMINOBENZOATE/ANTHRANILATE SYNTHASE"/>
    <property type="match status" value="1"/>
</dbReference>
<feature type="domain" description="Chorismate-utilising enzyme C-terminal" evidence="1">
    <location>
        <begin position="75"/>
        <end position="318"/>
    </location>
</feature>
<gene>
    <name evidence="2" type="ORF">N7U62_03075</name>
</gene>
<evidence type="ECO:0000259" key="1">
    <source>
        <dbReference type="Pfam" id="PF00425"/>
    </source>
</evidence>
<proteinExistence type="predicted"/>
<sequence length="324" mass="36526">MLNRSEAIAKINDLASQGSPFLFISDFKGEQNHILPNSEIKSDEVLFQINGHGNASGDQVNHQSIPLEKSPLAFDEYQRKFEFALNQIKQGNSYLLNLTCPTPVRGGGSLKEVFYHSNARYRLWFKDKFVVFSPEIFIQINDGVLASYPMKGTIDADLPNAREQLLNSEKEMAEHATIVDLIRNDMSIYARNVTVEKFRYIDEIKTNHKHLLQASSKITGKLEDGYLNKLGDIIFSLLPAGSISGAPKPETLEIIQQVEGYERGYYTGVMGYFDGKNFDSGVMIRFIENQNGNWVYKSGGGIHALSDVASEYQEMIDKVYVPIY</sequence>
<keyword evidence="2" id="KW-0032">Aminotransferase</keyword>
<organism evidence="2 3">
    <name type="scientific">Reichenbachiella ulvae</name>
    <dbReference type="NCBI Taxonomy" id="2980104"/>
    <lineage>
        <taxon>Bacteria</taxon>
        <taxon>Pseudomonadati</taxon>
        <taxon>Bacteroidota</taxon>
        <taxon>Cytophagia</taxon>
        <taxon>Cytophagales</taxon>
        <taxon>Reichenbachiellaceae</taxon>
        <taxon>Reichenbachiella</taxon>
    </lineage>
</organism>
<name>A0ABT3CPH3_9BACT</name>
<dbReference type="NCBIfam" id="NF005486">
    <property type="entry name" value="PRK07093.1"/>
    <property type="match status" value="1"/>
</dbReference>
<dbReference type="InterPro" id="IPR005801">
    <property type="entry name" value="ADC_synthase"/>
</dbReference>
<dbReference type="EC" id="2.6.1.85" evidence="2"/>
<comment type="caution">
    <text evidence="2">The sequence shown here is derived from an EMBL/GenBank/DDBJ whole genome shotgun (WGS) entry which is preliminary data.</text>
</comment>
<protein>
    <submittedName>
        <fullName evidence="2">Aminodeoxychorismate synthase component I</fullName>
        <ecNumber evidence="2">2.6.1.85</ecNumber>
    </submittedName>
</protein>
<evidence type="ECO:0000313" key="3">
    <source>
        <dbReference type="Proteomes" id="UP001300692"/>
    </source>
</evidence>
<dbReference type="PANTHER" id="PTHR11236:SF50">
    <property type="entry name" value="AMINODEOXYCHORISMATE SYNTHASE COMPONENT 1"/>
    <property type="match status" value="1"/>
</dbReference>
<dbReference type="GO" id="GO:0046820">
    <property type="term" value="F:4-amino-4-deoxychorismate synthase activity"/>
    <property type="evidence" value="ECO:0007669"/>
    <property type="project" value="UniProtKB-EC"/>
</dbReference>
<dbReference type="RefSeq" id="WP_264136410.1">
    <property type="nucleotide sequence ID" value="NZ_JAOYOD010000001.1"/>
</dbReference>
<keyword evidence="2" id="KW-0808">Transferase</keyword>
<evidence type="ECO:0000313" key="2">
    <source>
        <dbReference type="EMBL" id="MCV9385625.1"/>
    </source>
</evidence>
<dbReference type="InterPro" id="IPR015890">
    <property type="entry name" value="Chorismate_C"/>
</dbReference>
<dbReference type="SUPFAM" id="SSF56322">
    <property type="entry name" value="ADC synthase"/>
    <property type="match status" value="1"/>
</dbReference>
<dbReference type="EMBL" id="JAOYOD010000001">
    <property type="protein sequence ID" value="MCV9385625.1"/>
    <property type="molecule type" value="Genomic_DNA"/>
</dbReference>
<dbReference type="PRINTS" id="PR00095">
    <property type="entry name" value="ANTSNTHASEI"/>
</dbReference>
<dbReference type="Gene3D" id="3.60.120.10">
    <property type="entry name" value="Anthranilate synthase"/>
    <property type="match status" value="1"/>
</dbReference>
<dbReference type="InterPro" id="IPR019999">
    <property type="entry name" value="Anth_synth_I-like"/>
</dbReference>
<dbReference type="Pfam" id="PF00425">
    <property type="entry name" value="Chorismate_bind"/>
    <property type="match status" value="1"/>
</dbReference>
<accession>A0ABT3CPH3</accession>
<dbReference type="Proteomes" id="UP001300692">
    <property type="component" value="Unassembled WGS sequence"/>
</dbReference>